<dbReference type="InterPro" id="IPR023408">
    <property type="entry name" value="MscS_beta-dom_sf"/>
</dbReference>
<comment type="caution">
    <text evidence="5">Lacks conserved residue(s) required for the propagation of feature annotation.</text>
</comment>
<dbReference type="InterPro" id="IPR045275">
    <property type="entry name" value="MscS_archaea/bacteria_type"/>
</dbReference>
<dbReference type="RefSeq" id="WP_187735755.1">
    <property type="nucleotide sequence ID" value="NZ_CP060790.1"/>
</dbReference>
<keyword evidence="5" id="KW-1003">Cell membrane</keyword>
<gene>
    <name evidence="7" type="ORF">H9L24_17730</name>
</gene>
<keyword evidence="5" id="KW-0407">Ion channel</keyword>
<accession>A0A7H0HE04</accession>
<keyword evidence="5" id="KW-0813">Transport</keyword>
<dbReference type="InterPro" id="IPR010920">
    <property type="entry name" value="LSM_dom_sf"/>
</dbReference>
<organism evidence="7 8">
    <name type="scientific">Paenacidovorax monticola</name>
    <dbReference type="NCBI Taxonomy" id="1926868"/>
    <lineage>
        <taxon>Bacteria</taxon>
        <taxon>Pseudomonadati</taxon>
        <taxon>Pseudomonadota</taxon>
        <taxon>Betaproteobacteria</taxon>
        <taxon>Burkholderiales</taxon>
        <taxon>Comamonadaceae</taxon>
        <taxon>Paenacidovorax</taxon>
    </lineage>
</organism>
<dbReference type="GO" id="GO:0008381">
    <property type="term" value="F:mechanosensitive monoatomic ion channel activity"/>
    <property type="evidence" value="ECO:0007669"/>
    <property type="project" value="InterPro"/>
</dbReference>
<keyword evidence="5" id="KW-0406">Ion transport</keyword>
<dbReference type="Gene3D" id="1.10.287.1260">
    <property type="match status" value="1"/>
</dbReference>
<comment type="similarity">
    <text evidence="5">Belongs to the MscS (TC 1.A.23) family.</text>
</comment>
<evidence type="ECO:0000259" key="6">
    <source>
        <dbReference type="Pfam" id="PF00924"/>
    </source>
</evidence>
<dbReference type="KEGG" id="amon:H9L24_17730"/>
<dbReference type="Pfam" id="PF00924">
    <property type="entry name" value="MS_channel_2nd"/>
    <property type="match status" value="1"/>
</dbReference>
<comment type="subcellular location">
    <subcellularLocation>
        <location evidence="5">Cell inner membrane</location>
        <topology evidence="5">Multi-pass membrane protein</topology>
    </subcellularLocation>
    <subcellularLocation>
        <location evidence="1">Membrane</location>
    </subcellularLocation>
</comment>
<evidence type="ECO:0000256" key="5">
    <source>
        <dbReference type="RuleBase" id="RU369025"/>
    </source>
</evidence>
<protein>
    <recommendedName>
        <fullName evidence="5">Small-conductance mechanosensitive channel</fullName>
    </recommendedName>
</protein>
<evidence type="ECO:0000313" key="8">
    <source>
        <dbReference type="Proteomes" id="UP000516057"/>
    </source>
</evidence>
<evidence type="ECO:0000256" key="1">
    <source>
        <dbReference type="ARBA" id="ARBA00004370"/>
    </source>
</evidence>
<comment type="function">
    <text evidence="5">Mechanosensitive channel that participates in the regulation of osmotic pressure changes within the cell, opening in response to stretch forces in the membrane lipid bilayer, without the need for other proteins. Contributes to normal resistance to hypoosmotic shock. Forms an ion channel of 1.0 nanosiemens conductance with a slight preference for anions.</text>
</comment>
<sequence>MDHLRNVSAGWLSPDSWVGAALLAVLFFVLASVVVLLIRGGTRRVERHLSDVTALQFVSALAQLLTYLVGFVLYAHLVPPLRALGTALLAGVSVVSVVVGLAAQSTLGNLIAGFSLVLYRQIRVGDSICLNAPKGVVTARVEAISLGFTVLRDELQHEVIVPNSVMMNSTVIRVGRAAG</sequence>
<reference evidence="7 8" key="1">
    <citation type="submission" date="2020-08" db="EMBL/GenBank/DDBJ databases">
        <title>Genome sequence of Acidovorax monticola KACC 19171T.</title>
        <authorList>
            <person name="Hyun D.-W."/>
            <person name="Bae J.-W."/>
        </authorList>
    </citation>
    <scope>NUCLEOTIDE SEQUENCE [LARGE SCALE GENOMIC DNA]</scope>
    <source>
        <strain evidence="7 8">KACC 19171</strain>
    </source>
</reference>
<name>A0A7H0HE04_9BURK</name>
<proteinExistence type="inferred from homology"/>
<dbReference type="PANTHER" id="PTHR30221:SF1">
    <property type="entry name" value="SMALL-CONDUCTANCE MECHANOSENSITIVE CHANNEL"/>
    <property type="match status" value="1"/>
</dbReference>
<evidence type="ECO:0000313" key="7">
    <source>
        <dbReference type="EMBL" id="QNP58770.1"/>
    </source>
</evidence>
<evidence type="ECO:0000256" key="3">
    <source>
        <dbReference type="ARBA" id="ARBA00022989"/>
    </source>
</evidence>
<keyword evidence="8" id="KW-1185">Reference proteome</keyword>
<dbReference type="Gene3D" id="2.30.30.60">
    <property type="match status" value="1"/>
</dbReference>
<keyword evidence="4 5" id="KW-0472">Membrane</keyword>
<feature type="transmembrane region" description="Helical" evidence="5">
    <location>
        <begin position="52"/>
        <end position="77"/>
    </location>
</feature>
<dbReference type="PANTHER" id="PTHR30221">
    <property type="entry name" value="SMALL-CONDUCTANCE MECHANOSENSITIVE CHANNEL"/>
    <property type="match status" value="1"/>
</dbReference>
<dbReference type="EMBL" id="CP060790">
    <property type="protein sequence ID" value="QNP58770.1"/>
    <property type="molecule type" value="Genomic_DNA"/>
</dbReference>
<evidence type="ECO:0000256" key="2">
    <source>
        <dbReference type="ARBA" id="ARBA00022692"/>
    </source>
</evidence>
<comment type="subunit">
    <text evidence="5">Homoheptamer.</text>
</comment>
<dbReference type="GO" id="GO:0005886">
    <property type="term" value="C:plasma membrane"/>
    <property type="evidence" value="ECO:0007669"/>
    <property type="project" value="UniProtKB-SubCell"/>
</dbReference>
<keyword evidence="3 5" id="KW-1133">Transmembrane helix</keyword>
<keyword evidence="2 5" id="KW-0812">Transmembrane</keyword>
<dbReference type="Proteomes" id="UP000516057">
    <property type="component" value="Chromosome"/>
</dbReference>
<keyword evidence="5" id="KW-0997">Cell inner membrane</keyword>
<feature type="transmembrane region" description="Helical" evidence="5">
    <location>
        <begin position="20"/>
        <end position="40"/>
    </location>
</feature>
<dbReference type="AlphaFoldDB" id="A0A7H0HE04"/>
<dbReference type="SUPFAM" id="SSF50182">
    <property type="entry name" value="Sm-like ribonucleoproteins"/>
    <property type="match status" value="1"/>
</dbReference>
<dbReference type="InterPro" id="IPR006685">
    <property type="entry name" value="MscS_channel_2nd"/>
</dbReference>
<feature type="domain" description="Mechanosensitive ion channel MscS" evidence="6">
    <location>
        <begin position="106"/>
        <end position="171"/>
    </location>
</feature>
<evidence type="ECO:0000256" key="4">
    <source>
        <dbReference type="ARBA" id="ARBA00023136"/>
    </source>
</evidence>